<dbReference type="AlphaFoldDB" id="A0A820DQS5"/>
<protein>
    <submittedName>
        <fullName evidence="1">Uncharacterized protein</fullName>
    </submittedName>
</protein>
<reference evidence="1" key="1">
    <citation type="submission" date="2021-02" db="EMBL/GenBank/DDBJ databases">
        <authorList>
            <person name="Nowell W R."/>
        </authorList>
    </citation>
    <scope>NUCLEOTIDE SEQUENCE</scope>
</reference>
<keyword evidence="2" id="KW-1185">Reference proteome</keyword>
<comment type="caution">
    <text evidence="1">The sequence shown here is derived from an EMBL/GenBank/DDBJ whole genome shotgun (WGS) entry which is preliminary data.</text>
</comment>
<evidence type="ECO:0000313" key="1">
    <source>
        <dbReference type="EMBL" id="CAF4235844.1"/>
    </source>
</evidence>
<proteinExistence type="predicted"/>
<dbReference type="Proteomes" id="UP000663866">
    <property type="component" value="Unassembled WGS sequence"/>
</dbReference>
<organism evidence="1 2">
    <name type="scientific">Rotaria magnacalcarata</name>
    <dbReference type="NCBI Taxonomy" id="392030"/>
    <lineage>
        <taxon>Eukaryota</taxon>
        <taxon>Metazoa</taxon>
        <taxon>Spiralia</taxon>
        <taxon>Gnathifera</taxon>
        <taxon>Rotifera</taxon>
        <taxon>Eurotatoria</taxon>
        <taxon>Bdelloidea</taxon>
        <taxon>Philodinida</taxon>
        <taxon>Philodinidae</taxon>
        <taxon>Rotaria</taxon>
    </lineage>
</organism>
<accession>A0A820DQS5</accession>
<sequence>MSYSHSVPSFDLEMGKIFEEKKINVFSLKALPIDIDVELQSTVPIKSKTPDTNTNILSTCSSNVNLNFPCAMRRTTAALTSSLALRGVDIVIYENFILFYFTMSNLSLHDENDSNSSTIKQHSKYRAMFDYSLSTPWYQITAGPYSKLVDKKHRLLKHPFQIQWNPMDRIERRRNHNHNIYKSMPSSNQRSTSTINRPFTIVLTNNSELMRHTCAFQFPVNYNNLFPQITHQRHTIHPVQNGANNNNDDIPEQLLNNLLGLEL</sequence>
<name>A0A820DQS5_9BILA</name>
<evidence type="ECO:0000313" key="2">
    <source>
        <dbReference type="Proteomes" id="UP000663866"/>
    </source>
</evidence>
<dbReference type="EMBL" id="CAJOBG010008132">
    <property type="protein sequence ID" value="CAF4235844.1"/>
    <property type="molecule type" value="Genomic_DNA"/>
</dbReference>
<gene>
    <name evidence="1" type="ORF">OVN521_LOCUS28235</name>
</gene>